<organism evidence="1 2">
    <name type="scientific">Naganishia cerealis</name>
    <dbReference type="NCBI Taxonomy" id="610337"/>
    <lineage>
        <taxon>Eukaryota</taxon>
        <taxon>Fungi</taxon>
        <taxon>Dikarya</taxon>
        <taxon>Basidiomycota</taxon>
        <taxon>Agaricomycotina</taxon>
        <taxon>Tremellomycetes</taxon>
        <taxon>Filobasidiales</taxon>
        <taxon>Filobasidiaceae</taxon>
        <taxon>Naganishia</taxon>
    </lineage>
</organism>
<evidence type="ECO:0000313" key="1">
    <source>
        <dbReference type="EMBL" id="KAJ9099621.1"/>
    </source>
</evidence>
<dbReference type="Proteomes" id="UP001241377">
    <property type="component" value="Unassembled WGS sequence"/>
</dbReference>
<comment type="caution">
    <text evidence="1">The sequence shown here is derived from an EMBL/GenBank/DDBJ whole genome shotgun (WGS) entry which is preliminary data.</text>
</comment>
<protein>
    <submittedName>
        <fullName evidence="1">Uncharacterized protein</fullName>
    </submittedName>
</protein>
<dbReference type="EMBL" id="JASBWR010000068">
    <property type="protein sequence ID" value="KAJ9099621.1"/>
    <property type="molecule type" value="Genomic_DNA"/>
</dbReference>
<gene>
    <name evidence="1" type="ORF">QFC19_005859</name>
</gene>
<evidence type="ECO:0000313" key="2">
    <source>
        <dbReference type="Proteomes" id="UP001241377"/>
    </source>
</evidence>
<accession>A0ACC2VKI4</accession>
<name>A0ACC2VKI4_9TREE</name>
<reference evidence="1" key="1">
    <citation type="submission" date="2023-04" db="EMBL/GenBank/DDBJ databases">
        <title>Draft Genome sequencing of Naganishia species isolated from polar environments using Oxford Nanopore Technology.</title>
        <authorList>
            <person name="Leo P."/>
            <person name="Venkateswaran K."/>
        </authorList>
    </citation>
    <scope>NUCLEOTIDE SEQUENCE</scope>
    <source>
        <strain evidence="1">MNA-CCFEE 5261</strain>
    </source>
</reference>
<keyword evidence="2" id="KW-1185">Reference proteome</keyword>
<proteinExistence type="predicted"/>
<sequence length="469" mass="52193">MPLFREENFLVIHVGSLHTIFLFGLQDSLSPPQYKVPSVVFQAENGEYHSKNEEGKYKEIKPVQGSRIVDLEAFQYLLNIILQSVISQNPIITISQIPLLLITPSLAWSRYQVEHITKYVLETLDFNAFNVIDIALASNFAMGSSTSSCVVNVGRDSVQIMPVVGNQCVKYAGKYIADVGGKLVNEELAALLPKLTANQIEALKTSGIFEVLNDEEDSFYSFADLNRVSEGNEEDDNFDIAKLVTESSSETAAVANGEEKDGEAADAPSKQKNRELESNFFLDPDTKEKIYVGKERFQGCKSFINTIAHAIYTSLLSIPDLEKRQQCYDNLIFVGSTFKIPGLKHALLMKLTADYLVRPANDVSNKEKSKNVNSAILAYQQAEEVNDSNEGFNVVQVPGSIKLAKHPEYFPEWKLPKESGGSWEDVYFLGAEIYAKQIFGGNSNHGGEMFVDSEVYKYKGPQAIWDSAL</sequence>